<dbReference type="FunFam" id="3.20.20.70:FF:000154">
    <property type="entry name" value="Probable nitronate monooxygenase"/>
    <property type="match status" value="1"/>
</dbReference>
<evidence type="ECO:0000313" key="12">
    <source>
        <dbReference type="EMBL" id="KTD25506.1"/>
    </source>
</evidence>
<keyword evidence="13" id="KW-1185">Reference proteome</keyword>
<keyword evidence="5" id="KW-0288">FMN</keyword>
<comment type="similarity">
    <text evidence="2">Belongs to the nitronate monooxygenase family. NMO class I subfamily.</text>
</comment>
<evidence type="ECO:0000256" key="8">
    <source>
        <dbReference type="ARBA" id="ARBA00023033"/>
    </source>
</evidence>
<evidence type="ECO:0000256" key="4">
    <source>
        <dbReference type="ARBA" id="ARBA00022630"/>
    </source>
</evidence>
<dbReference type="GO" id="GO:0000166">
    <property type="term" value="F:nucleotide binding"/>
    <property type="evidence" value="ECO:0007669"/>
    <property type="project" value="UniProtKB-KW"/>
</dbReference>
<accession>A0A0W0VZX1</accession>
<dbReference type="GO" id="GO:0018580">
    <property type="term" value="F:nitronate monooxygenase activity"/>
    <property type="evidence" value="ECO:0007669"/>
    <property type="project" value="InterPro"/>
</dbReference>
<evidence type="ECO:0000256" key="6">
    <source>
        <dbReference type="ARBA" id="ARBA00022741"/>
    </source>
</evidence>
<dbReference type="AlphaFoldDB" id="A0A0W0VZX1"/>
<comment type="catalytic activity">
    <reaction evidence="10">
        <text>3 propionate 3-nitronate + 3 O2 + H2O = 3 3-oxopropanoate + 2 nitrate + nitrite + H2O2 + 3 H(+)</text>
        <dbReference type="Rhea" id="RHEA:57332"/>
        <dbReference type="ChEBI" id="CHEBI:15377"/>
        <dbReference type="ChEBI" id="CHEBI:15378"/>
        <dbReference type="ChEBI" id="CHEBI:15379"/>
        <dbReference type="ChEBI" id="CHEBI:16240"/>
        <dbReference type="ChEBI" id="CHEBI:16301"/>
        <dbReference type="ChEBI" id="CHEBI:17632"/>
        <dbReference type="ChEBI" id="CHEBI:33190"/>
        <dbReference type="ChEBI" id="CHEBI:136067"/>
    </reaction>
</comment>
<dbReference type="PATRIC" id="fig|466.6.peg.1972"/>
<keyword evidence="6" id="KW-0547">Nucleotide-binding</keyword>
<evidence type="ECO:0000256" key="5">
    <source>
        <dbReference type="ARBA" id="ARBA00022643"/>
    </source>
</evidence>
<keyword evidence="8" id="KW-0503">Monooxygenase</keyword>
<comment type="caution">
    <text evidence="12">The sequence shown here is derived from an EMBL/GenBank/DDBJ whole genome shotgun (WGS) entry which is preliminary data.</text>
</comment>
<dbReference type="RefSeq" id="WP_058452629.1">
    <property type="nucleotide sequence ID" value="NZ_CAAAIB010000002.1"/>
</dbReference>
<evidence type="ECO:0000256" key="3">
    <source>
        <dbReference type="ARBA" id="ARBA00022575"/>
    </source>
</evidence>
<keyword evidence="7 12" id="KW-0560">Oxidoreductase</keyword>
<dbReference type="SUPFAM" id="SSF51412">
    <property type="entry name" value="Inosine monophosphate dehydrogenase (IMPDH)"/>
    <property type="match status" value="1"/>
</dbReference>
<dbReference type="EMBL" id="LNYL01000044">
    <property type="protein sequence ID" value="KTD25506.1"/>
    <property type="molecule type" value="Genomic_DNA"/>
</dbReference>
<dbReference type="GO" id="GO:0051213">
    <property type="term" value="F:dioxygenase activity"/>
    <property type="evidence" value="ECO:0007669"/>
    <property type="project" value="UniProtKB-KW"/>
</dbReference>
<dbReference type="InterPro" id="IPR013785">
    <property type="entry name" value="Aldolase_TIM"/>
</dbReference>
<comment type="cofactor">
    <cofactor evidence="1">
        <name>FMN</name>
        <dbReference type="ChEBI" id="CHEBI:58210"/>
    </cofactor>
</comment>
<keyword evidence="3" id="KW-0216">Detoxification</keyword>
<protein>
    <recommendedName>
        <fullName evidence="11">Nitronate monooxygenase</fullName>
    </recommendedName>
    <alternativeName>
        <fullName evidence="9">Propionate 3-nitronate monooxygenase</fullName>
    </alternativeName>
</protein>
<dbReference type="STRING" id="466.Lmac_1870"/>
<evidence type="ECO:0000256" key="2">
    <source>
        <dbReference type="ARBA" id="ARBA00009881"/>
    </source>
</evidence>
<dbReference type="PANTHER" id="PTHR42747">
    <property type="entry name" value="NITRONATE MONOOXYGENASE-RELATED"/>
    <property type="match status" value="1"/>
</dbReference>
<evidence type="ECO:0000256" key="7">
    <source>
        <dbReference type="ARBA" id="ARBA00023002"/>
    </source>
</evidence>
<dbReference type="GO" id="GO:0009636">
    <property type="term" value="P:response to toxic substance"/>
    <property type="evidence" value="ECO:0007669"/>
    <property type="project" value="UniProtKB-KW"/>
</dbReference>
<sequence length="354" mass="38585">MESMIAVTRKLGIRSPIFLAPMAGFTTPNLVAAVSNSGGLGSLGAAYMSADEIRAAIRNIRELTDRPFAINLFIPHHQTASAEQIAHSCDRIAQACAELHYKIHPTSPPYAPHFDEQMRVIVEEKVPVFSFIFGLPDKTWINQLKNNKTLLIGTATHVEEAILLEKSGVDMIVAQGYEAGGHRGTFIGGAEKGLIGLLSLLPQLTKSVKIPIIAAGGIMEAKAIAAMHLLGAAGVQMGTAFLTCTESVIHPYYKKALLETKKDNTVLTRAFSGRLARGIRNKFIEHMSAHEEDILPFPIQNAMTRAMRLEAAEKNNMDFMSMWAGQGAHLCRDLSAAELLRELVEGFDKIVKIS</sequence>
<dbReference type="Pfam" id="PF03060">
    <property type="entry name" value="NMO"/>
    <property type="match status" value="1"/>
</dbReference>
<dbReference type="Gene3D" id="3.20.20.70">
    <property type="entry name" value="Aldolase class I"/>
    <property type="match status" value="1"/>
</dbReference>
<evidence type="ECO:0000256" key="10">
    <source>
        <dbReference type="ARBA" id="ARBA00049401"/>
    </source>
</evidence>
<keyword evidence="12" id="KW-0223">Dioxygenase</keyword>
<reference evidence="12 13" key="1">
    <citation type="submission" date="2015-11" db="EMBL/GenBank/DDBJ databases">
        <title>Genomic analysis of 38 Legionella species identifies large and diverse effector repertoires.</title>
        <authorList>
            <person name="Burstein D."/>
            <person name="Amaro F."/>
            <person name="Zusman T."/>
            <person name="Lifshitz Z."/>
            <person name="Cohen O."/>
            <person name="Gilbert J.A."/>
            <person name="Pupko T."/>
            <person name="Shuman H.A."/>
            <person name="Segal G."/>
        </authorList>
    </citation>
    <scope>NUCLEOTIDE SEQUENCE [LARGE SCALE GENOMIC DNA]</scope>
    <source>
        <strain evidence="12 13">PX-1-G2-E2</strain>
    </source>
</reference>
<evidence type="ECO:0000313" key="13">
    <source>
        <dbReference type="Proteomes" id="UP000054908"/>
    </source>
</evidence>
<name>A0A0W0VZX1_9GAMM</name>
<gene>
    <name evidence="12" type="ORF">Lmac_1870</name>
</gene>
<keyword evidence="4" id="KW-0285">Flavoprotein</keyword>
<dbReference type="CDD" id="cd04730">
    <property type="entry name" value="NPD_like"/>
    <property type="match status" value="1"/>
</dbReference>
<organism evidence="12 13">
    <name type="scientific">Legionella maceachernii</name>
    <dbReference type="NCBI Taxonomy" id="466"/>
    <lineage>
        <taxon>Bacteria</taxon>
        <taxon>Pseudomonadati</taxon>
        <taxon>Pseudomonadota</taxon>
        <taxon>Gammaproteobacteria</taxon>
        <taxon>Legionellales</taxon>
        <taxon>Legionellaceae</taxon>
        <taxon>Legionella</taxon>
    </lineage>
</organism>
<dbReference type="Proteomes" id="UP000054908">
    <property type="component" value="Unassembled WGS sequence"/>
</dbReference>
<dbReference type="InterPro" id="IPR004136">
    <property type="entry name" value="NMO"/>
</dbReference>
<proteinExistence type="inferred from homology"/>
<dbReference type="PANTHER" id="PTHR42747:SF3">
    <property type="entry name" value="NITRONATE MONOOXYGENASE-RELATED"/>
    <property type="match status" value="1"/>
</dbReference>
<evidence type="ECO:0000256" key="1">
    <source>
        <dbReference type="ARBA" id="ARBA00001917"/>
    </source>
</evidence>
<evidence type="ECO:0000256" key="9">
    <source>
        <dbReference type="ARBA" id="ARBA00031155"/>
    </source>
</evidence>
<evidence type="ECO:0000256" key="11">
    <source>
        <dbReference type="ARBA" id="ARBA00067136"/>
    </source>
</evidence>